<dbReference type="PANTHER" id="PTHR22397">
    <property type="entry name" value="JUNCTIONAL SARCOPLASMIC RETICULUM PROTEIN 1"/>
    <property type="match status" value="1"/>
</dbReference>
<feature type="region of interest" description="Disordered" evidence="1">
    <location>
        <begin position="161"/>
        <end position="259"/>
    </location>
</feature>
<dbReference type="RefSeq" id="XP_021324043.2">
    <property type="nucleotide sequence ID" value="XM_021468368.3"/>
</dbReference>
<dbReference type="InterPro" id="IPR026178">
    <property type="entry name" value="JSRP1"/>
</dbReference>
<dbReference type="GO" id="GO:0016529">
    <property type="term" value="C:sarcoplasmic reticulum"/>
    <property type="evidence" value="ECO:0000318"/>
    <property type="project" value="GO_Central"/>
</dbReference>
<feature type="compositionally biased region" description="Basic and acidic residues" evidence="1">
    <location>
        <begin position="177"/>
        <end position="223"/>
    </location>
</feature>
<evidence type="ECO:0000256" key="1">
    <source>
        <dbReference type="SAM" id="MobiDB-lite"/>
    </source>
</evidence>
<accession>A0A8M9P2G6</accession>
<dbReference type="KEGG" id="dre:108179272"/>
<dbReference type="OrthoDB" id="9908757at2759"/>
<dbReference type="Pfam" id="PF15312">
    <property type="entry name" value="JSRP"/>
    <property type="match status" value="1"/>
</dbReference>
<sequence length="259" mass="30638">MDESSFETFEDELKKPLPENPPQKPVRQTRAEMYTQRRVREEAPIVQQVPKMIPREHPMSSATSLRRALSIQNLSQMQMERPWEGVTLNRCLIVAITILLLSSGLQRIHDAVRGRKEDSEELTVLTDRHTLLRRGKITPQPDSSLWDTLFWWLDDDDDDEEKSGKHKKVSRSLRHRALPDPRLLKKRKTFTERRGRGEEEIKERQKQMKAKKVEEDENLEKKAKRDSKKKMKAKTNMEEKEEEYMEKKNKAKKSPVKKE</sequence>
<dbReference type="GO" id="GO:0003009">
    <property type="term" value="P:skeletal muscle contraction"/>
    <property type="evidence" value="ECO:0000318"/>
    <property type="project" value="GO_Central"/>
</dbReference>
<evidence type="ECO:0000313" key="3">
    <source>
        <dbReference type="RefSeq" id="XP_021324042.2"/>
    </source>
</evidence>
<protein>
    <submittedName>
        <fullName evidence="3 4">Uncharacterized protein</fullName>
    </submittedName>
</protein>
<dbReference type="AlphaFoldDB" id="A0A8M9P2G6"/>
<dbReference type="PANTHER" id="PTHR22397:SF2">
    <property type="entry name" value="JUNCTIONAL SARCOPLASMIC RETICULUM PROTEIN 1"/>
    <property type="match status" value="1"/>
</dbReference>
<evidence type="ECO:0000313" key="2">
    <source>
        <dbReference type="Proteomes" id="UP000000437"/>
    </source>
</evidence>
<proteinExistence type="predicted"/>
<dbReference type="GeneTree" id="ENSGT00410000028808"/>
<name>A0A8M9P2G6_DANRE</name>
<feature type="compositionally biased region" description="Basic residues" evidence="1">
    <location>
        <begin position="249"/>
        <end position="259"/>
    </location>
</feature>
<gene>
    <name evidence="3 4" type="primary">LOC108179272</name>
</gene>
<accession>B0S658</accession>
<reference evidence="3 4" key="1">
    <citation type="submission" date="2025-08" db="UniProtKB">
        <authorList>
            <consortium name="RefSeq"/>
        </authorList>
    </citation>
    <scope>IDENTIFICATION</scope>
    <source>
        <strain evidence="3 4">Tuebingen</strain>
        <tissue evidence="3 4">Fibroblasts and whole tissue</tissue>
    </source>
</reference>
<keyword evidence="2" id="KW-1185">Reference proteome</keyword>
<feature type="compositionally biased region" description="Acidic residues" evidence="1">
    <location>
        <begin position="1"/>
        <end position="10"/>
    </location>
</feature>
<feature type="compositionally biased region" description="Basic residues" evidence="1">
    <location>
        <begin position="164"/>
        <end position="176"/>
    </location>
</feature>
<feature type="region of interest" description="Disordered" evidence="1">
    <location>
        <begin position="1"/>
        <end position="29"/>
    </location>
</feature>
<organism evidence="2 3">
    <name type="scientific">Danio rerio</name>
    <name type="common">Zebrafish</name>
    <name type="synonym">Brachydanio rerio</name>
    <dbReference type="NCBI Taxonomy" id="7955"/>
    <lineage>
        <taxon>Eukaryota</taxon>
        <taxon>Metazoa</taxon>
        <taxon>Chordata</taxon>
        <taxon>Craniata</taxon>
        <taxon>Vertebrata</taxon>
        <taxon>Euteleostomi</taxon>
        <taxon>Actinopterygii</taxon>
        <taxon>Neopterygii</taxon>
        <taxon>Teleostei</taxon>
        <taxon>Ostariophysi</taxon>
        <taxon>Cypriniformes</taxon>
        <taxon>Danionidae</taxon>
        <taxon>Danioninae</taxon>
        <taxon>Danio</taxon>
    </lineage>
</organism>
<feature type="compositionally biased region" description="Basic residues" evidence="1">
    <location>
        <begin position="224"/>
        <end position="233"/>
    </location>
</feature>
<evidence type="ECO:0000313" key="4">
    <source>
        <dbReference type="RefSeq" id="XP_021324043.2"/>
    </source>
</evidence>
<dbReference type="OMA" id="VETPWES"/>
<dbReference type="Proteomes" id="UP000000437">
    <property type="component" value="Chromosome 2"/>
</dbReference>
<dbReference type="RefSeq" id="XP_021324042.2">
    <property type="nucleotide sequence ID" value="XM_021468367.3"/>
</dbReference>